<gene>
    <name evidence="1" type="ORF">CT0861_00857</name>
</gene>
<comment type="caution">
    <text evidence="1">The sequence shown here is derived from an EMBL/GenBank/DDBJ whole genome shotgun (WGS) entry which is preliminary data.</text>
</comment>
<dbReference type="EMBL" id="LFIV01000014">
    <property type="protein sequence ID" value="KZL76477.1"/>
    <property type="molecule type" value="Genomic_DNA"/>
</dbReference>
<sequence>MRARSWHSIPMARALLMGFQNSNSRPKNISTKVPEVITGGINIGAQVLLCMVLKAPAQTPIDLSTNYKPSDARMKVVLKVFDSISFPDPEDWCQLGLPKDTRADSYPSREANAYQRLYKKGIILPQLHGHWAMNFNVGDSPEVYWRCAGTVFIEYIEGSCIESLCNRDET</sequence>
<protein>
    <submittedName>
        <fullName evidence="1">Uncharacterized protein</fullName>
    </submittedName>
</protein>
<accession>A0A166XCT0</accession>
<dbReference type="AlphaFoldDB" id="A0A166XCT0"/>
<name>A0A166XCT0_9PEZI</name>
<reference evidence="1 2" key="1">
    <citation type="submission" date="2015-06" db="EMBL/GenBank/DDBJ databases">
        <title>Survival trade-offs in plant roots during colonization by closely related pathogenic and mutualistic fungi.</title>
        <authorList>
            <person name="Hacquard S."/>
            <person name="Kracher B."/>
            <person name="Hiruma K."/>
            <person name="Weinman A."/>
            <person name="Muench P."/>
            <person name="Garrido Oter R."/>
            <person name="Ver Loren van Themaat E."/>
            <person name="Dallerey J.-F."/>
            <person name="Damm U."/>
            <person name="Henrissat B."/>
            <person name="Lespinet O."/>
            <person name="Thon M."/>
            <person name="Kemen E."/>
            <person name="McHardy A.C."/>
            <person name="Schulze-Lefert P."/>
            <person name="O'Connell R.J."/>
        </authorList>
    </citation>
    <scope>NUCLEOTIDE SEQUENCE [LARGE SCALE GENOMIC DNA]</scope>
    <source>
        <strain evidence="1 2">0861</strain>
    </source>
</reference>
<evidence type="ECO:0000313" key="1">
    <source>
        <dbReference type="EMBL" id="KZL76477.1"/>
    </source>
</evidence>
<keyword evidence="2" id="KW-1185">Reference proteome</keyword>
<proteinExistence type="predicted"/>
<evidence type="ECO:0000313" key="2">
    <source>
        <dbReference type="Proteomes" id="UP000076552"/>
    </source>
</evidence>
<dbReference type="Proteomes" id="UP000076552">
    <property type="component" value="Unassembled WGS sequence"/>
</dbReference>
<organism evidence="1 2">
    <name type="scientific">Colletotrichum tofieldiae</name>
    <dbReference type="NCBI Taxonomy" id="708197"/>
    <lineage>
        <taxon>Eukaryota</taxon>
        <taxon>Fungi</taxon>
        <taxon>Dikarya</taxon>
        <taxon>Ascomycota</taxon>
        <taxon>Pezizomycotina</taxon>
        <taxon>Sordariomycetes</taxon>
        <taxon>Hypocreomycetidae</taxon>
        <taxon>Glomerellales</taxon>
        <taxon>Glomerellaceae</taxon>
        <taxon>Colletotrichum</taxon>
        <taxon>Colletotrichum spaethianum species complex</taxon>
    </lineage>
</organism>